<organism evidence="15 16">
    <name type="scientific">Pseudoduganella dura</name>
    <dbReference type="NCBI Taxonomy" id="321982"/>
    <lineage>
        <taxon>Bacteria</taxon>
        <taxon>Pseudomonadati</taxon>
        <taxon>Pseudomonadota</taxon>
        <taxon>Betaproteobacteria</taxon>
        <taxon>Burkholderiales</taxon>
        <taxon>Oxalobacteraceae</taxon>
        <taxon>Telluria group</taxon>
        <taxon>Pseudoduganella</taxon>
    </lineage>
</organism>
<dbReference type="RefSeq" id="WP_155709854.1">
    <property type="nucleotide sequence ID" value="NZ_BMWU01000002.1"/>
</dbReference>
<dbReference type="Pfam" id="PF00999">
    <property type="entry name" value="Na_H_Exchanger"/>
    <property type="match status" value="1"/>
</dbReference>
<keyword evidence="5" id="KW-1003">Cell membrane</keyword>
<feature type="transmembrane region" description="Helical" evidence="13">
    <location>
        <begin position="355"/>
        <end position="374"/>
    </location>
</feature>
<dbReference type="InterPro" id="IPR036291">
    <property type="entry name" value="NAD(P)-bd_dom_sf"/>
</dbReference>
<dbReference type="PRINTS" id="PR00335">
    <property type="entry name" value="KUPTAKETRKA"/>
</dbReference>
<name>A0A6I3XB29_9BURK</name>
<keyword evidence="10" id="KW-0406">Ion transport</keyword>
<feature type="transmembrane region" description="Helical" evidence="13">
    <location>
        <begin position="208"/>
        <end position="228"/>
    </location>
</feature>
<comment type="caution">
    <text evidence="15">The sequence shown here is derived from an EMBL/GenBank/DDBJ whole genome shotgun (WGS) entry which is preliminary data.</text>
</comment>
<dbReference type="EMBL" id="WNWM01000002">
    <property type="protein sequence ID" value="MUI14124.1"/>
    <property type="molecule type" value="Genomic_DNA"/>
</dbReference>
<feature type="domain" description="RCK N-terminal" evidence="14">
    <location>
        <begin position="393"/>
        <end position="509"/>
    </location>
</feature>
<dbReference type="GO" id="GO:1902600">
    <property type="term" value="P:proton transmembrane transport"/>
    <property type="evidence" value="ECO:0007669"/>
    <property type="project" value="InterPro"/>
</dbReference>
<keyword evidence="4" id="KW-0050">Antiport</keyword>
<dbReference type="InterPro" id="IPR003148">
    <property type="entry name" value="RCK_N"/>
</dbReference>
<feature type="transmembrane region" description="Helical" evidence="13">
    <location>
        <begin position="6"/>
        <end position="23"/>
    </location>
</feature>
<dbReference type="AlphaFoldDB" id="A0A6I3XB29"/>
<dbReference type="PANTHER" id="PTHR46157">
    <property type="entry name" value="K(+) EFFLUX ANTIPORTER 3, CHLOROPLASTIC"/>
    <property type="match status" value="1"/>
</dbReference>
<evidence type="ECO:0000256" key="13">
    <source>
        <dbReference type="SAM" id="Phobius"/>
    </source>
</evidence>
<evidence type="ECO:0000256" key="12">
    <source>
        <dbReference type="SAM" id="MobiDB-lite"/>
    </source>
</evidence>
<feature type="transmembrane region" description="Helical" evidence="13">
    <location>
        <begin position="54"/>
        <end position="71"/>
    </location>
</feature>
<keyword evidence="8" id="KW-0630">Potassium</keyword>
<dbReference type="GO" id="GO:0005886">
    <property type="term" value="C:plasma membrane"/>
    <property type="evidence" value="ECO:0007669"/>
    <property type="project" value="InterPro"/>
</dbReference>
<sequence length="589" mass="62715">MHDLLLTPLVFLTAAVLLVPLAQRLGLGSVLGYLIAGAMIGPWGLALITRIDRISHVAEIGVVLMLFLIGLELQPAKLIAMRALVLGGGALQMTACSVALGAVGWLLGIPWTGACVAGIALALSSTAIAVQNMNERCMEHTPGGKAAFAILLFQDMAAIPVLVAVPLLGGAGAASFKWPWALGAVAGVLVVGRYLMRPALHLIARTGLREIFTAFALLLVLGIAQLMALANLSMGLGAFLAGVLLASSEYRKALETDLEPFKGLLLGLFFTSVGMSVNFGLLADGPVRIASLTVAYVALKMALLWLTARALPVPPVQRWPFAGVLAQGSEFAFVVLAVAATAGLLSAAWQETLVLVVAVSMALTPLGVAGGEWLSRRQHAQALPPPDAIDPDGARVIIAGFGRVGQIAGRMLAASGIGMTVLDNDPDLIDMLRNYGMRVFYGDATRLDLLRSAEADKAVLLINAIDNTESSLRLTDLVREHFPHLKMIARARNVAHLFELRERGVDIIERETFESALLIGQRALEQLGLDAAGAVRAKEVFRSHNLDTLEAMFPLHHDEGSLVSAEREARQELAQSLEHDRRSIERTQT</sequence>
<dbReference type="FunFam" id="3.40.50.720:FF:000036">
    <property type="entry name" value="Glutathione-regulated potassium-efflux system protein KefB"/>
    <property type="match status" value="1"/>
</dbReference>
<dbReference type="InterPro" id="IPR006153">
    <property type="entry name" value="Cation/H_exchanger_TM"/>
</dbReference>
<dbReference type="GO" id="GO:0015297">
    <property type="term" value="F:antiporter activity"/>
    <property type="evidence" value="ECO:0007669"/>
    <property type="project" value="UniProtKB-KW"/>
</dbReference>
<dbReference type="NCBIfam" id="NF002924">
    <property type="entry name" value="PRK03562.1"/>
    <property type="match status" value="1"/>
</dbReference>
<evidence type="ECO:0000256" key="4">
    <source>
        <dbReference type="ARBA" id="ARBA00022449"/>
    </source>
</evidence>
<evidence type="ECO:0000256" key="1">
    <source>
        <dbReference type="ARBA" id="ARBA00004127"/>
    </source>
</evidence>
<accession>A0A6I3XB29</accession>
<comment type="subcellular location">
    <subcellularLocation>
        <location evidence="1">Endomembrane system</location>
        <topology evidence="1">Multi-pass membrane protein</topology>
    </subcellularLocation>
</comment>
<evidence type="ECO:0000256" key="3">
    <source>
        <dbReference type="ARBA" id="ARBA00022448"/>
    </source>
</evidence>
<feature type="transmembrane region" description="Helical" evidence="13">
    <location>
        <begin position="111"/>
        <end position="130"/>
    </location>
</feature>
<evidence type="ECO:0000256" key="2">
    <source>
        <dbReference type="ARBA" id="ARBA00005551"/>
    </source>
</evidence>
<protein>
    <submittedName>
        <fullName evidence="15">Glutathione-regulated potassium-efflux system protein KefC</fullName>
    </submittedName>
</protein>
<keyword evidence="16" id="KW-1185">Reference proteome</keyword>
<evidence type="ECO:0000313" key="15">
    <source>
        <dbReference type="EMBL" id="MUI14124.1"/>
    </source>
</evidence>
<keyword evidence="7 13" id="KW-0812">Transmembrane</keyword>
<evidence type="ECO:0000256" key="8">
    <source>
        <dbReference type="ARBA" id="ARBA00022958"/>
    </source>
</evidence>
<dbReference type="Proteomes" id="UP000431684">
    <property type="component" value="Unassembled WGS sequence"/>
</dbReference>
<dbReference type="Gene3D" id="1.20.1530.20">
    <property type="match status" value="1"/>
</dbReference>
<evidence type="ECO:0000256" key="10">
    <source>
        <dbReference type="ARBA" id="ARBA00023065"/>
    </source>
</evidence>
<dbReference type="InterPro" id="IPR006036">
    <property type="entry name" value="K_uptake_TrkA"/>
</dbReference>
<dbReference type="Gene3D" id="3.40.50.720">
    <property type="entry name" value="NAD(P)-binding Rossmann-like Domain"/>
    <property type="match status" value="1"/>
</dbReference>
<evidence type="ECO:0000256" key="6">
    <source>
        <dbReference type="ARBA" id="ARBA00022538"/>
    </source>
</evidence>
<feature type="transmembrane region" description="Helical" evidence="13">
    <location>
        <begin position="83"/>
        <end position="105"/>
    </location>
</feature>
<dbReference type="PANTHER" id="PTHR46157:SF3">
    <property type="entry name" value="GLUTATHIONE-REGULATED POTASSIUM-EFFLUX SYSTEM PROTEIN KEFC"/>
    <property type="match status" value="1"/>
</dbReference>
<evidence type="ECO:0000256" key="11">
    <source>
        <dbReference type="ARBA" id="ARBA00023136"/>
    </source>
</evidence>
<feature type="transmembrane region" description="Helical" evidence="13">
    <location>
        <begin position="289"/>
        <end position="311"/>
    </location>
</feature>
<feature type="transmembrane region" description="Helical" evidence="13">
    <location>
        <begin position="30"/>
        <end position="48"/>
    </location>
</feature>
<comment type="similarity">
    <text evidence="2">Belongs to the monovalent cation:proton antiporter 2 (CPA2) transporter (TC 2.A.37) family.</text>
</comment>
<feature type="transmembrane region" description="Helical" evidence="13">
    <location>
        <begin position="151"/>
        <end position="172"/>
    </location>
</feature>
<keyword evidence="6" id="KW-0633">Potassium transport</keyword>
<keyword evidence="9 13" id="KW-1133">Transmembrane helix</keyword>
<dbReference type="PROSITE" id="PS51201">
    <property type="entry name" value="RCK_N"/>
    <property type="match status" value="1"/>
</dbReference>
<dbReference type="OrthoDB" id="9781411at2"/>
<dbReference type="SUPFAM" id="SSF51735">
    <property type="entry name" value="NAD(P)-binding Rossmann-fold domains"/>
    <property type="match status" value="1"/>
</dbReference>
<feature type="transmembrane region" description="Helical" evidence="13">
    <location>
        <begin position="178"/>
        <end position="196"/>
    </location>
</feature>
<dbReference type="NCBIfam" id="TIGR00932">
    <property type="entry name" value="2a37"/>
    <property type="match status" value="1"/>
</dbReference>
<proteinExistence type="inferred from homology"/>
<dbReference type="GO" id="GO:0015079">
    <property type="term" value="F:potassium ion transmembrane transporter activity"/>
    <property type="evidence" value="ECO:0007669"/>
    <property type="project" value="InterPro"/>
</dbReference>
<evidence type="ECO:0000313" key="16">
    <source>
        <dbReference type="Proteomes" id="UP000431684"/>
    </source>
</evidence>
<evidence type="ECO:0000259" key="14">
    <source>
        <dbReference type="PROSITE" id="PS51201"/>
    </source>
</evidence>
<keyword evidence="11 13" id="KW-0472">Membrane</keyword>
<reference evidence="15 16" key="1">
    <citation type="submission" date="2019-11" db="EMBL/GenBank/DDBJ databases">
        <title>Draft Genome Sequences of Six Type Strains of the Genus Massilia.</title>
        <authorList>
            <person name="Miess H."/>
            <person name="Frediansyah A."/>
            <person name="Goeker M."/>
            <person name="Gross H."/>
        </authorList>
    </citation>
    <scope>NUCLEOTIDE SEQUENCE [LARGE SCALE GENOMIC DNA]</scope>
    <source>
        <strain evidence="15 16">DSM 17513</strain>
    </source>
</reference>
<evidence type="ECO:0000256" key="9">
    <source>
        <dbReference type="ARBA" id="ARBA00022989"/>
    </source>
</evidence>
<evidence type="ECO:0000256" key="7">
    <source>
        <dbReference type="ARBA" id="ARBA00022692"/>
    </source>
</evidence>
<dbReference type="Pfam" id="PF02254">
    <property type="entry name" value="TrkA_N"/>
    <property type="match status" value="1"/>
</dbReference>
<dbReference type="GO" id="GO:0012505">
    <property type="term" value="C:endomembrane system"/>
    <property type="evidence" value="ECO:0007669"/>
    <property type="project" value="UniProtKB-SubCell"/>
</dbReference>
<dbReference type="InterPro" id="IPR038770">
    <property type="entry name" value="Na+/solute_symporter_sf"/>
</dbReference>
<feature type="transmembrane region" description="Helical" evidence="13">
    <location>
        <begin position="331"/>
        <end position="349"/>
    </location>
</feature>
<feature type="region of interest" description="Disordered" evidence="12">
    <location>
        <begin position="570"/>
        <end position="589"/>
    </location>
</feature>
<dbReference type="InterPro" id="IPR004771">
    <property type="entry name" value="K/H_exchanger"/>
</dbReference>
<keyword evidence="3" id="KW-0813">Transport</keyword>
<gene>
    <name evidence="15" type="primary">kefC</name>
    <name evidence="15" type="ORF">GJV26_16905</name>
</gene>
<evidence type="ECO:0000256" key="5">
    <source>
        <dbReference type="ARBA" id="ARBA00022475"/>
    </source>
</evidence>
<feature type="transmembrane region" description="Helical" evidence="13">
    <location>
        <begin position="263"/>
        <end position="283"/>
    </location>
</feature>